<accession>A0A507BEY2</accession>
<feature type="region of interest" description="Disordered" evidence="3">
    <location>
        <begin position="231"/>
        <end position="252"/>
    </location>
</feature>
<dbReference type="OrthoDB" id="270167at2759"/>
<dbReference type="RefSeq" id="XP_030997049.1">
    <property type="nucleotide sequence ID" value="XM_031139045.1"/>
</dbReference>
<feature type="domain" description="Rhodanese" evidence="4">
    <location>
        <begin position="80"/>
        <end position="183"/>
    </location>
</feature>
<dbReference type="SMART" id="SM00450">
    <property type="entry name" value="RHOD"/>
    <property type="match status" value="2"/>
</dbReference>
<dbReference type="GO" id="GO:0005739">
    <property type="term" value="C:mitochondrion"/>
    <property type="evidence" value="ECO:0007669"/>
    <property type="project" value="TreeGrafter"/>
</dbReference>
<keyword evidence="1" id="KW-0808">Transferase</keyword>
<dbReference type="PANTHER" id="PTHR11364:SF27">
    <property type="entry name" value="SULFURTRANSFERASE"/>
    <property type="match status" value="1"/>
</dbReference>
<dbReference type="InterPro" id="IPR036873">
    <property type="entry name" value="Rhodanese-like_dom_sf"/>
</dbReference>
<sequence>MVAIAAISRLARPSLSSSSKPLFRSARSALVLPMAARSFSSYLVTPKELSEALKKNPPSTISPDPRVIPLCAAWFMPNDPEKRTGIEVFRKERIPKARFFDVDKISDRRSPYPHMLPSAKDFAAAMSEMGIRKEDTVVVYDTKELGIFSAPRVGWTLRVFGHPNVHVLNNFRLWVDQGLPTESGELYDVECHPYPIPELDADKVATYEEVREVALDYNKEGAEGVQVLDARSPGRFTGKDPEPRKELSSGHMPGSINIPFNEVLDPTTKTFLPADQLKAYFEKKGVDPAKPVIASCGSGVTAAVVETALNEADYGSPDQRKVYDGSWTEWAQRVRPSDSLIRKSEG</sequence>
<dbReference type="Gene3D" id="3.40.250.10">
    <property type="entry name" value="Rhodanese-like domain"/>
    <property type="match status" value="2"/>
</dbReference>
<feature type="domain" description="Rhodanese" evidence="4">
    <location>
        <begin position="221"/>
        <end position="339"/>
    </location>
</feature>
<dbReference type="InterPro" id="IPR001763">
    <property type="entry name" value="Rhodanese-like_dom"/>
</dbReference>
<dbReference type="GeneID" id="41972062"/>
<dbReference type="FunFam" id="3.40.250.10:FF:000001">
    <property type="entry name" value="Sulfurtransferase"/>
    <property type="match status" value="1"/>
</dbReference>
<evidence type="ECO:0000313" key="6">
    <source>
        <dbReference type="Proteomes" id="UP000319257"/>
    </source>
</evidence>
<evidence type="ECO:0000256" key="2">
    <source>
        <dbReference type="ARBA" id="ARBA00022737"/>
    </source>
</evidence>
<feature type="compositionally biased region" description="Basic and acidic residues" evidence="3">
    <location>
        <begin position="237"/>
        <end position="248"/>
    </location>
</feature>
<protein>
    <recommendedName>
        <fullName evidence="4">Rhodanese domain-containing protein</fullName>
    </recommendedName>
</protein>
<dbReference type="FunFam" id="3.40.250.10:FF:000033">
    <property type="entry name" value="Thiosulfate sulfurtransferase TUM1"/>
    <property type="match status" value="1"/>
</dbReference>
<dbReference type="STRING" id="1093900.A0A507BEY2"/>
<dbReference type="Pfam" id="PF00581">
    <property type="entry name" value="Rhodanese"/>
    <property type="match status" value="1"/>
</dbReference>
<dbReference type="PROSITE" id="PS50206">
    <property type="entry name" value="RHODANESE_3"/>
    <property type="match status" value="2"/>
</dbReference>
<name>A0A507BEY2_9PEZI</name>
<proteinExistence type="predicted"/>
<dbReference type="InterPro" id="IPR045078">
    <property type="entry name" value="TST/MPST-like"/>
</dbReference>
<dbReference type="CDD" id="cd01449">
    <property type="entry name" value="TST_Repeat_2"/>
    <property type="match status" value="1"/>
</dbReference>
<evidence type="ECO:0000256" key="1">
    <source>
        <dbReference type="ARBA" id="ARBA00022679"/>
    </source>
</evidence>
<comment type="caution">
    <text evidence="5">The sequence shown here is derived from an EMBL/GenBank/DDBJ whole genome shotgun (WGS) entry which is preliminary data.</text>
</comment>
<organism evidence="5 6">
    <name type="scientific">Thyridium curvatum</name>
    <dbReference type="NCBI Taxonomy" id="1093900"/>
    <lineage>
        <taxon>Eukaryota</taxon>
        <taxon>Fungi</taxon>
        <taxon>Dikarya</taxon>
        <taxon>Ascomycota</taxon>
        <taxon>Pezizomycotina</taxon>
        <taxon>Sordariomycetes</taxon>
        <taxon>Sordariomycetidae</taxon>
        <taxon>Thyridiales</taxon>
        <taxon>Thyridiaceae</taxon>
        <taxon>Thyridium</taxon>
    </lineage>
</organism>
<dbReference type="InParanoid" id="A0A507BEY2"/>
<evidence type="ECO:0000256" key="3">
    <source>
        <dbReference type="SAM" id="MobiDB-lite"/>
    </source>
</evidence>
<dbReference type="FunCoup" id="A0A507BEY2">
    <property type="interactions" value="464"/>
</dbReference>
<dbReference type="PANTHER" id="PTHR11364">
    <property type="entry name" value="THIOSULFATE SULFERTANSFERASE"/>
    <property type="match status" value="1"/>
</dbReference>
<dbReference type="GO" id="GO:0004792">
    <property type="term" value="F:thiosulfate-cyanide sulfurtransferase activity"/>
    <property type="evidence" value="ECO:0007669"/>
    <property type="project" value="TreeGrafter"/>
</dbReference>
<dbReference type="Proteomes" id="UP000319257">
    <property type="component" value="Unassembled WGS sequence"/>
</dbReference>
<keyword evidence="2" id="KW-0677">Repeat</keyword>
<dbReference type="AlphaFoldDB" id="A0A507BEY2"/>
<gene>
    <name evidence="5" type="ORF">E0L32_004615</name>
</gene>
<keyword evidence="6" id="KW-1185">Reference proteome</keyword>
<evidence type="ECO:0000313" key="5">
    <source>
        <dbReference type="EMBL" id="TPX15338.1"/>
    </source>
</evidence>
<dbReference type="CDD" id="cd01448">
    <property type="entry name" value="TST_Repeat_1"/>
    <property type="match status" value="1"/>
</dbReference>
<reference evidence="5 6" key="1">
    <citation type="submission" date="2019-06" db="EMBL/GenBank/DDBJ databases">
        <title>Draft genome sequence of the filamentous fungus Phialemoniopsis curvata isolated from diesel fuel.</title>
        <authorList>
            <person name="Varaljay V.A."/>
            <person name="Lyon W.J."/>
            <person name="Crouch A.L."/>
            <person name="Drake C.E."/>
            <person name="Hollomon J.M."/>
            <person name="Nadeau L.J."/>
            <person name="Nunn H.S."/>
            <person name="Stevenson B.S."/>
            <person name="Bojanowski C.L."/>
            <person name="Crookes-Goodson W.J."/>
        </authorList>
    </citation>
    <scope>NUCLEOTIDE SEQUENCE [LARGE SCALE GENOMIC DNA]</scope>
    <source>
        <strain evidence="5 6">D216</strain>
    </source>
</reference>
<dbReference type="SUPFAM" id="SSF52821">
    <property type="entry name" value="Rhodanese/Cell cycle control phosphatase"/>
    <property type="match status" value="2"/>
</dbReference>
<dbReference type="EMBL" id="SKBQ01000022">
    <property type="protein sequence ID" value="TPX15338.1"/>
    <property type="molecule type" value="Genomic_DNA"/>
</dbReference>
<evidence type="ECO:0000259" key="4">
    <source>
        <dbReference type="PROSITE" id="PS50206"/>
    </source>
</evidence>